<accession>A0A5Z9VP69</accession>
<sequence length="101" mass="11564">IKFTGIARKNVLIDDAQNAIKAALEDNFGRDSSSFSLLLQSDDDSQQCYAQVKVKDIWRVIESLDMFLSYDITIQNMKDAVYFNDFIYLDVKSSTFSISYP</sequence>
<feature type="non-terminal residue" evidence="1">
    <location>
        <position position="1"/>
    </location>
</feature>
<organism evidence="1">
    <name type="scientific">Salmonella enterica subsp. enterica serovar Adelaide</name>
    <dbReference type="NCBI Taxonomy" id="29473"/>
    <lineage>
        <taxon>Bacteria</taxon>
        <taxon>Pseudomonadati</taxon>
        <taxon>Pseudomonadota</taxon>
        <taxon>Gammaproteobacteria</taxon>
        <taxon>Enterobacterales</taxon>
        <taxon>Enterobacteriaceae</taxon>
        <taxon>Salmonella</taxon>
    </lineage>
</organism>
<dbReference type="EMBL" id="AAKLZH010000079">
    <property type="protein sequence ID" value="ECT1905774.1"/>
    <property type="molecule type" value="Genomic_DNA"/>
</dbReference>
<proteinExistence type="predicted"/>
<name>A0A5Z9VP69_SALET</name>
<evidence type="ECO:0000313" key="1">
    <source>
        <dbReference type="EMBL" id="ECT1905774.1"/>
    </source>
</evidence>
<dbReference type="AlphaFoldDB" id="A0A5Z9VP69"/>
<dbReference type="Proteomes" id="UP000839661">
    <property type="component" value="Unassembled WGS sequence"/>
</dbReference>
<protein>
    <submittedName>
        <fullName evidence="1">Baseplate protein</fullName>
    </submittedName>
</protein>
<reference evidence="1" key="1">
    <citation type="submission" date="2018-08" db="EMBL/GenBank/DDBJ databases">
        <authorList>
            <consortium name="NARMS: The National Antimicrobial Resistance Monitoring System"/>
        </authorList>
    </citation>
    <scope>NUCLEOTIDE SEQUENCE [LARGE SCALE GENOMIC DNA]</scope>
    <source>
        <strain evidence="1">FSIS11808911</strain>
    </source>
</reference>
<gene>
    <name evidence="1" type="ORF">DX339_24435</name>
</gene>
<comment type="caution">
    <text evidence="1">The sequence shown here is derived from an EMBL/GenBank/DDBJ whole genome shotgun (WGS) entry which is preliminary data.</text>
</comment>